<dbReference type="Proteomes" id="UP000254765">
    <property type="component" value="Unassembled WGS sequence"/>
</dbReference>
<evidence type="ECO:0000313" key="1">
    <source>
        <dbReference type="EMBL" id="SUI80006.1"/>
    </source>
</evidence>
<sequence length="52" mass="5963">MGRTLTVDLGDELRSFVEDLVASGDYRTPSESHPRIRAHFARTYRRLKTGRA</sequence>
<evidence type="ECO:0000313" key="2">
    <source>
        <dbReference type="Proteomes" id="UP000254765"/>
    </source>
</evidence>
<reference evidence="1 2" key="1">
    <citation type="submission" date="2018-06" db="EMBL/GenBank/DDBJ databases">
        <authorList>
            <consortium name="Pathogen Informatics"/>
            <person name="Doyle S."/>
        </authorList>
    </citation>
    <scope>NUCLEOTIDE SEQUENCE [LARGE SCALE GENOMIC DNA]</scope>
    <source>
        <strain evidence="1 2">NCTC10211</strain>
    </source>
</reference>
<proteinExistence type="predicted"/>
<dbReference type="AlphaFoldDB" id="A0A380AGY7"/>
<dbReference type="EMBL" id="UGYK01000002">
    <property type="protein sequence ID" value="SUI80006.1"/>
    <property type="molecule type" value="Genomic_DNA"/>
</dbReference>
<name>A0A380AGY7_SERMA</name>
<organism evidence="1 2">
    <name type="scientific">Serratia marcescens</name>
    <dbReference type="NCBI Taxonomy" id="615"/>
    <lineage>
        <taxon>Bacteria</taxon>
        <taxon>Pseudomonadati</taxon>
        <taxon>Pseudomonadota</taxon>
        <taxon>Gammaproteobacteria</taxon>
        <taxon>Enterobacterales</taxon>
        <taxon>Yersiniaceae</taxon>
        <taxon>Serratia</taxon>
    </lineage>
</organism>
<accession>A0A380AGY7</accession>
<gene>
    <name evidence="1" type="ORF">NCTC10211_05095</name>
</gene>
<protein>
    <submittedName>
        <fullName evidence="1">Putative addiction module antidote protein, CC2985 family</fullName>
    </submittedName>
</protein>